<sequence length="87" mass="9873">MYNIITTFKGDSVPFVCHTVSAFNMEHCEILAFALVNRHFGDIPLEYREHRQGRFTICSQGRLVGGVGFGPESEANVDGIRWRVQWG</sequence>
<organism evidence="1">
    <name type="scientific">marine sediment metagenome</name>
    <dbReference type="NCBI Taxonomy" id="412755"/>
    <lineage>
        <taxon>unclassified sequences</taxon>
        <taxon>metagenomes</taxon>
        <taxon>ecological metagenomes</taxon>
    </lineage>
</organism>
<evidence type="ECO:0000313" key="1">
    <source>
        <dbReference type="EMBL" id="KKN09378.1"/>
    </source>
</evidence>
<dbReference type="EMBL" id="LAZR01004355">
    <property type="protein sequence ID" value="KKN09378.1"/>
    <property type="molecule type" value="Genomic_DNA"/>
</dbReference>
<name>A0A0F9QW40_9ZZZZ</name>
<proteinExistence type="predicted"/>
<protein>
    <submittedName>
        <fullName evidence="1">Uncharacterized protein</fullName>
    </submittedName>
</protein>
<comment type="caution">
    <text evidence="1">The sequence shown here is derived from an EMBL/GenBank/DDBJ whole genome shotgun (WGS) entry which is preliminary data.</text>
</comment>
<accession>A0A0F9QW40</accession>
<dbReference type="AlphaFoldDB" id="A0A0F9QW40"/>
<reference evidence="1" key="1">
    <citation type="journal article" date="2015" name="Nature">
        <title>Complex archaea that bridge the gap between prokaryotes and eukaryotes.</title>
        <authorList>
            <person name="Spang A."/>
            <person name="Saw J.H."/>
            <person name="Jorgensen S.L."/>
            <person name="Zaremba-Niedzwiedzka K."/>
            <person name="Martijn J."/>
            <person name="Lind A.E."/>
            <person name="van Eijk R."/>
            <person name="Schleper C."/>
            <person name="Guy L."/>
            <person name="Ettema T.J."/>
        </authorList>
    </citation>
    <scope>NUCLEOTIDE SEQUENCE</scope>
</reference>
<gene>
    <name evidence="1" type="ORF">LCGC14_1047290</name>
</gene>